<reference evidence="1" key="1">
    <citation type="submission" date="2022-08" db="EMBL/GenBank/DDBJ databases">
        <title>Genomic Encyclopedia of Type Strains, Phase V (KMG-V): Genome sequencing to study the core and pangenomes of soil and plant-associated prokaryotes.</title>
        <authorList>
            <person name="Whitman W."/>
        </authorList>
    </citation>
    <scope>NUCLEOTIDE SEQUENCE</scope>
    <source>
        <strain evidence="1">SP3026</strain>
    </source>
</reference>
<protein>
    <submittedName>
        <fullName evidence="1">Uncharacterized protein</fullName>
    </submittedName>
</protein>
<comment type="caution">
    <text evidence="1">The sequence shown here is derived from an EMBL/GenBank/DDBJ whole genome shotgun (WGS) entry which is preliminary data.</text>
</comment>
<dbReference type="AlphaFoldDB" id="A0A9X3AA85"/>
<organism evidence="1 2">
    <name type="scientific">Salinibacter ruber</name>
    <dbReference type="NCBI Taxonomy" id="146919"/>
    <lineage>
        <taxon>Bacteria</taxon>
        <taxon>Pseudomonadati</taxon>
        <taxon>Rhodothermota</taxon>
        <taxon>Rhodothermia</taxon>
        <taxon>Rhodothermales</taxon>
        <taxon>Salinibacteraceae</taxon>
        <taxon>Salinibacter</taxon>
    </lineage>
</organism>
<evidence type="ECO:0000313" key="2">
    <source>
        <dbReference type="Proteomes" id="UP001155144"/>
    </source>
</evidence>
<evidence type="ECO:0000313" key="1">
    <source>
        <dbReference type="EMBL" id="MCS4122666.1"/>
    </source>
</evidence>
<accession>A0A9X3AA85</accession>
<gene>
    <name evidence="1" type="ORF">GGP45_003033</name>
</gene>
<proteinExistence type="predicted"/>
<name>A0A9X3AA85_9BACT</name>
<dbReference type="Proteomes" id="UP001155144">
    <property type="component" value="Unassembled WGS sequence"/>
</dbReference>
<dbReference type="EMBL" id="JANUBL010000008">
    <property type="protein sequence ID" value="MCS4122666.1"/>
    <property type="molecule type" value="Genomic_DNA"/>
</dbReference>
<sequence length="123" mass="15227">MLQPYLDVIQRRKARRRRGISYFGRFLHPNPKLWKYYFYFFTEDAQREAEDFFCKENRLCIADYKKRVATFDQEEDLAFVYNRRHPRRGLETPFDESHERWEDVKWAPPLNEDPDPKVEEGFR</sequence>
<dbReference type="RefSeq" id="WP_259040394.1">
    <property type="nucleotide sequence ID" value="NZ_JANUAW010000013.1"/>
</dbReference>